<feature type="region of interest" description="Disordered" evidence="1">
    <location>
        <begin position="27"/>
        <end position="64"/>
    </location>
</feature>
<gene>
    <name evidence="2" type="ORF">BCR42DRAFT_404185</name>
</gene>
<sequence>MTDKATIPAIEMDIDDDLTTSLDRQINDQSPPLDRLESHSPTLINTSYFGNDTTNSNSNDDRLMSPTITTITKPSMLSNSVPKSNSISSSTSSHYLATQRSYLFALLTCPDMAAYLNNNDLPEDVYRLPVPLSTLLSEAKEEVIANQQQQQQQQDGRNSNKYSALDQLHSLREFAWAASGHDLSNMMPVLDGLTKNEDQLGNIITKQRLS</sequence>
<dbReference type="AlphaFoldDB" id="A0A1X2IVT1"/>
<evidence type="ECO:0000313" key="3">
    <source>
        <dbReference type="Proteomes" id="UP000193560"/>
    </source>
</evidence>
<name>A0A1X2IVT1_9FUNG</name>
<feature type="compositionally biased region" description="Polar residues" evidence="1">
    <location>
        <begin position="39"/>
        <end position="50"/>
    </location>
</feature>
<organism evidence="2 3">
    <name type="scientific">Absidia repens</name>
    <dbReference type="NCBI Taxonomy" id="90262"/>
    <lineage>
        <taxon>Eukaryota</taxon>
        <taxon>Fungi</taxon>
        <taxon>Fungi incertae sedis</taxon>
        <taxon>Mucoromycota</taxon>
        <taxon>Mucoromycotina</taxon>
        <taxon>Mucoromycetes</taxon>
        <taxon>Mucorales</taxon>
        <taxon>Cunninghamellaceae</taxon>
        <taxon>Absidia</taxon>
    </lineage>
</organism>
<proteinExistence type="predicted"/>
<reference evidence="2 3" key="1">
    <citation type="submission" date="2016-07" db="EMBL/GenBank/DDBJ databases">
        <title>Pervasive Adenine N6-methylation of Active Genes in Fungi.</title>
        <authorList>
            <consortium name="DOE Joint Genome Institute"/>
            <person name="Mondo S.J."/>
            <person name="Dannebaum R.O."/>
            <person name="Kuo R.C."/>
            <person name="Labutti K."/>
            <person name="Haridas S."/>
            <person name="Kuo A."/>
            <person name="Salamov A."/>
            <person name="Ahrendt S.R."/>
            <person name="Lipzen A."/>
            <person name="Sullivan W."/>
            <person name="Andreopoulos W.B."/>
            <person name="Clum A."/>
            <person name="Lindquist E."/>
            <person name="Daum C."/>
            <person name="Ramamoorthy G.K."/>
            <person name="Gryganskyi A."/>
            <person name="Culley D."/>
            <person name="Magnuson J.K."/>
            <person name="James T.Y."/>
            <person name="O'Malley M.A."/>
            <person name="Stajich J.E."/>
            <person name="Spatafora J.W."/>
            <person name="Visel A."/>
            <person name="Grigoriev I.V."/>
        </authorList>
    </citation>
    <scope>NUCLEOTIDE SEQUENCE [LARGE SCALE GENOMIC DNA]</scope>
    <source>
        <strain evidence="2 3">NRRL 1336</strain>
    </source>
</reference>
<accession>A0A1X2IVT1</accession>
<evidence type="ECO:0000313" key="2">
    <source>
        <dbReference type="EMBL" id="ORZ23185.1"/>
    </source>
</evidence>
<keyword evidence="3" id="KW-1185">Reference proteome</keyword>
<protein>
    <submittedName>
        <fullName evidence="2">Uncharacterized protein</fullName>
    </submittedName>
</protein>
<dbReference type="EMBL" id="MCGE01000003">
    <property type="protein sequence ID" value="ORZ23185.1"/>
    <property type="molecule type" value="Genomic_DNA"/>
</dbReference>
<dbReference type="Proteomes" id="UP000193560">
    <property type="component" value="Unassembled WGS sequence"/>
</dbReference>
<evidence type="ECO:0000256" key="1">
    <source>
        <dbReference type="SAM" id="MobiDB-lite"/>
    </source>
</evidence>
<comment type="caution">
    <text evidence="2">The sequence shown here is derived from an EMBL/GenBank/DDBJ whole genome shotgun (WGS) entry which is preliminary data.</text>
</comment>
<dbReference type="OrthoDB" id="2307294at2759"/>